<organism evidence="2 3">
    <name type="scientific">Brachyspira suanatina</name>
    <dbReference type="NCBI Taxonomy" id="381802"/>
    <lineage>
        <taxon>Bacteria</taxon>
        <taxon>Pseudomonadati</taxon>
        <taxon>Spirochaetota</taxon>
        <taxon>Spirochaetia</taxon>
        <taxon>Brachyspirales</taxon>
        <taxon>Brachyspiraceae</taxon>
        <taxon>Brachyspira</taxon>
    </lineage>
</organism>
<feature type="repeat" description="TPR" evidence="1">
    <location>
        <begin position="98"/>
        <end position="131"/>
    </location>
</feature>
<protein>
    <submittedName>
        <fullName evidence="2">Uncharacterized protein</fullName>
    </submittedName>
</protein>
<dbReference type="Pfam" id="PF13432">
    <property type="entry name" value="TPR_16"/>
    <property type="match status" value="1"/>
</dbReference>
<dbReference type="Pfam" id="PF13181">
    <property type="entry name" value="TPR_8"/>
    <property type="match status" value="1"/>
</dbReference>
<dbReference type="PANTHER" id="PTHR12558">
    <property type="entry name" value="CELL DIVISION CYCLE 16,23,27"/>
    <property type="match status" value="1"/>
</dbReference>
<feature type="repeat" description="TPR" evidence="1">
    <location>
        <begin position="132"/>
        <end position="165"/>
    </location>
</feature>
<dbReference type="RefSeq" id="WP_048593810.1">
    <property type="nucleotide sequence ID" value="NZ_CVLB01000001.1"/>
</dbReference>
<dbReference type="InterPro" id="IPR011990">
    <property type="entry name" value="TPR-like_helical_dom_sf"/>
</dbReference>
<sequence length="312" mass="35800">MHVNKIVLILFSLFALSLYCQTNEKFQYDRKNLSNAYRYYNAKNYKKAAELFEYEIEYSPILKIEYFENLANSYMNLKDYTNMLRAARNGIIVNSFSPKLHFQKGYALYKLGDTNKAIDSIRYSLNLKPNDAYMNNFLGLLYLYVEDYKQAESSFLKATVYSPNNVVYMVNLAATYERDKNFSSALNTYEEAYKINPNYRGLKDSIIRNKNILARISGNTNIAIEDKPIINTNQNNITYDEDVEAKPIEIDIMELAATNTIMTNNILNTNTVITNDIINTNTIINTNSIITNTAATETNITAPQTNATQNDN</sequence>
<dbReference type="PROSITE" id="PS50005">
    <property type="entry name" value="TPR"/>
    <property type="match status" value="3"/>
</dbReference>
<dbReference type="InterPro" id="IPR019734">
    <property type="entry name" value="TPR_rpt"/>
</dbReference>
<keyword evidence="3" id="KW-1185">Reference proteome</keyword>
<dbReference type="SMART" id="SM00028">
    <property type="entry name" value="TPR"/>
    <property type="match status" value="4"/>
</dbReference>
<evidence type="ECO:0000313" key="3">
    <source>
        <dbReference type="Proteomes" id="UP000043763"/>
    </source>
</evidence>
<keyword evidence="1" id="KW-0802">TPR repeat</keyword>
<evidence type="ECO:0000256" key="1">
    <source>
        <dbReference type="PROSITE-ProRule" id="PRU00339"/>
    </source>
</evidence>
<gene>
    <name evidence="2" type="ORF">BRSU_0707</name>
</gene>
<feature type="repeat" description="TPR" evidence="1">
    <location>
        <begin position="166"/>
        <end position="199"/>
    </location>
</feature>
<dbReference type="Proteomes" id="UP000043763">
    <property type="component" value="Unassembled WGS sequence"/>
</dbReference>
<accession>A0A0G4K518</accession>
<dbReference type="SUPFAM" id="SSF48452">
    <property type="entry name" value="TPR-like"/>
    <property type="match status" value="1"/>
</dbReference>
<proteinExistence type="predicted"/>
<dbReference type="OrthoDB" id="307118at2"/>
<name>A0A0G4K518_9SPIR</name>
<dbReference type="Gene3D" id="1.25.40.10">
    <property type="entry name" value="Tetratricopeptide repeat domain"/>
    <property type="match status" value="2"/>
</dbReference>
<dbReference type="EMBL" id="CVLB01000001">
    <property type="protein sequence ID" value="CRF32306.1"/>
    <property type="molecule type" value="Genomic_DNA"/>
</dbReference>
<reference evidence="3" key="1">
    <citation type="submission" date="2015-04" db="EMBL/GenBank/DDBJ databases">
        <authorList>
            <person name="Mushtaq Mamoona"/>
        </authorList>
    </citation>
    <scope>NUCLEOTIDE SEQUENCE [LARGE SCALE GENOMIC DNA]</scope>
    <source>
        <strain evidence="3">AN4859/03</strain>
    </source>
</reference>
<dbReference type="PANTHER" id="PTHR12558:SF13">
    <property type="entry name" value="CELL DIVISION CYCLE PROTEIN 27 HOMOLOG"/>
    <property type="match status" value="1"/>
</dbReference>
<evidence type="ECO:0000313" key="2">
    <source>
        <dbReference type="EMBL" id="CRF32306.1"/>
    </source>
</evidence>
<dbReference type="AlphaFoldDB" id="A0A0G4K518"/>